<evidence type="ECO:0000313" key="3">
    <source>
        <dbReference type="Proteomes" id="UP001596189"/>
    </source>
</evidence>
<gene>
    <name evidence="2" type="ORF">ACFQDO_04285</name>
</gene>
<organism evidence="2 3">
    <name type="scientific">Angustibacter luteus</name>
    <dbReference type="NCBI Taxonomy" id="658456"/>
    <lineage>
        <taxon>Bacteria</taxon>
        <taxon>Bacillati</taxon>
        <taxon>Actinomycetota</taxon>
        <taxon>Actinomycetes</taxon>
        <taxon>Kineosporiales</taxon>
        <taxon>Kineosporiaceae</taxon>
    </lineage>
</organism>
<sequence length="312" mass="34503">MPPNLDQLAEAQAGAVSRSQALTSGLSGSAIAHRCSSGRWQPLYPGVYASYSGPLVPQTRAWAALLHAGAGSVLSHRSAAFEQRLLDIAPDLAEVTVRATHRVTPQPGIVLHRTRHLEARRHPARRPPQTRVEDTVLDLVEAAQDEDEVIGWLTRGVQRRLTTPDRLSAAAVARGRLRHRRLVGAVLAEVVDGIASPLELRYARDVERRHGLPRGRRGLADRQRGRRVYRDVAYEEFTTYVELDGVLYHRDQQLRDDERDNELVVRGAASLRYGWAQVNGRPCLVAGQVGAVLQCRGWTGRILRCGPRCSAA</sequence>
<dbReference type="RefSeq" id="WP_345717182.1">
    <property type="nucleotide sequence ID" value="NZ_BAABFP010000005.1"/>
</dbReference>
<feature type="domain" description="AbiEi antitoxin N-terminal" evidence="1">
    <location>
        <begin position="5"/>
        <end position="49"/>
    </location>
</feature>
<dbReference type="Proteomes" id="UP001596189">
    <property type="component" value="Unassembled WGS sequence"/>
</dbReference>
<evidence type="ECO:0000259" key="1">
    <source>
        <dbReference type="Pfam" id="PF13338"/>
    </source>
</evidence>
<dbReference type="InterPro" id="IPR025159">
    <property type="entry name" value="AbiEi_N"/>
</dbReference>
<accession>A0ABW1JAN0</accession>
<dbReference type="Pfam" id="PF13338">
    <property type="entry name" value="AbiEi_4"/>
    <property type="match status" value="1"/>
</dbReference>
<proteinExistence type="predicted"/>
<reference evidence="3" key="1">
    <citation type="journal article" date="2019" name="Int. J. Syst. Evol. Microbiol.">
        <title>The Global Catalogue of Microorganisms (GCM) 10K type strain sequencing project: providing services to taxonomists for standard genome sequencing and annotation.</title>
        <authorList>
            <consortium name="The Broad Institute Genomics Platform"/>
            <consortium name="The Broad Institute Genome Sequencing Center for Infectious Disease"/>
            <person name="Wu L."/>
            <person name="Ma J."/>
        </authorList>
    </citation>
    <scope>NUCLEOTIDE SEQUENCE [LARGE SCALE GENOMIC DNA]</scope>
    <source>
        <strain evidence="3">KACC 14249</strain>
    </source>
</reference>
<comment type="caution">
    <text evidence="2">The sequence shown here is derived from an EMBL/GenBank/DDBJ whole genome shotgun (WGS) entry which is preliminary data.</text>
</comment>
<evidence type="ECO:0000313" key="2">
    <source>
        <dbReference type="EMBL" id="MFC6006341.1"/>
    </source>
</evidence>
<keyword evidence="3" id="KW-1185">Reference proteome</keyword>
<name>A0ABW1JAN0_9ACTN</name>
<protein>
    <submittedName>
        <fullName evidence="2">Type IV toxin-antitoxin system AbiEi family antitoxin domain-containing protein</fullName>
    </submittedName>
</protein>
<dbReference type="EMBL" id="JBHSRD010000002">
    <property type="protein sequence ID" value="MFC6006341.1"/>
    <property type="molecule type" value="Genomic_DNA"/>
</dbReference>